<evidence type="ECO:0000256" key="9">
    <source>
        <dbReference type="ARBA" id="ARBA00069460"/>
    </source>
</evidence>
<dbReference type="FunFam" id="3.90.550.50:FF:000016">
    <property type="entry name" value="C1GALT1-specific chaperone 1"/>
    <property type="match status" value="1"/>
</dbReference>
<dbReference type="GO" id="GO:0016263">
    <property type="term" value="F:glycoprotein-N-acetylgalactosamine 3-beta-galactosyltransferase activity"/>
    <property type="evidence" value="ECO:0007669"/>
    <property type="project" value="TreeGrafter"/>
</dbReference>
<dbReference type="PANTHER" id="PTHR23033">
    <property type="entry name" value="BETA1,3-GALACTOSYLTRANSFERASE"/>
    <property type="match status" value="1"/>
</dbReference>
<evidence type="ECO:0000256" key="5">
    <source>
        <dbReference type="ARBA" id="ARBA00022989"/>
    </source>
</evidence>
<keyword evidence="6 10" id="KW-0472">Membrane</keyword>
<comment type="subcellular location">
    <subcellularLocation>
        <location evidence="1">Membrane</location>
        <topology evidence="1">Single-pass type II membrane protein</topology>
    </subcellularLocation>
</comment>
<feature type="transmembrane region" description="Helical" evidence="10">
    <location>
        <begin position="12"/>
        <end position="30"/>
    </location>
</feature>
<evidence type="ECO:0000256" key="8">
    <source>
        <dbReference type="ARBA" id="ARBA00066232"/>
    </source>
</evidence>
<comment type="subunit">
    <text evidence="8">Associates with core 1 beta-3-galactosyltransferase (C1GALT1), probably not with the soluble active form.</text>
</comment>
<organism evidence="11 12">
    <name type="scientific">Microtus ochrogaster</name>
    <name type="common">Prairie vole</name>
    <dbReference type="NCBI Taxonomy" id="79684"/>
    <lineage>
        <taxon>Eukaryota</taxon>
        <taxon>Metazoa</taxon>
        <taxon>Chordata</taxon>
        <taxon>Craniata</taxon>
        <taxon>Vertebrata</taxon>
        <taxon>Euteleostomi</taxon>
        <taxon>Mammalia</taxon>
        <taxon>Eutheria</taxon>
        <taxon>Euarchontoglires</taxon>
        <taxon>Glires</taxon>
        <taxon>Rodentia</taxon>
        <taxon>Myomorpha</taxon>
        <taxon>Muroidea</taxon>
        <taxon>Cricetidae</taxon>
        <taxon>Arvicolinae</taxon>
        <taxon>Microtus</taxon>
    </lineage>
</organism>
<dbReference type="EMBL" id="JAATJU010024300">
    <property type="protein sequence ID" value="KAH0505980.1"/>
    <property type="molecule type" value="Genomic_DNA"/>
</dbReference>
<dbReference type="PANTHER" id="PTHR23033:SF2">
    <property type="entry name" value="C1GALT1-SPECIFIC CHAPERONE 1"/>
    <property type="match status" value="1"/>
</dbReference>
<comment type="function">
    <text evidence="7">Probable chaperone required for the generation of 1 O-glycan Gal-beta1-3GalNAc-alpha1-Ser/Thr (T antigen), which is a precursor for many extended O-glycans in glycoproteins. Probably acts as a specific molecular chaperone assisting the folding/stability of core 1 beta-3-galactosyltransferase (C1GALT1).</text>
</comment>
<proteinExistence type="inferred from homology"/>
<evidence type="ECO:0000313" key="12">
    <source>
        <dbReference type="Proteomes" id="UP000710432"/>
    </source>
</evidence>
<evidence type="ECO:0000256" key="10">
    <source>
        <dbReference type="SAM" id="Phobius"/>
    </source>
</evidence>
<dbReference type="AlphaFoldDB" id="A0A8J6G729"/>
<evidence type="ECO:0000313" key="11">
    <source>
        <dbReference type="EMBL" id="KAH0505980.1"/>
    </source>
</evidence>
<keyword evidence="5 10" id="KW-1133">Transmembrane helix</keyword>
<sequence length="319" mass="36746">MISECSPFLKGVMLGSTVFALITMLGHIRLGHRNRMHHHEHHHLQAPNKEEVLKMSEAEREELSNSIRVYCIILVTPQDVSLWAAVKETWAKHCDKAEFFSSEYVEVFESVTVNETDTWLMMKQASIYAFNTYKDQYNWFFLAYPTTFAVIENLKYFLLRKDPSQPFYLGHTELSGSHEYVSVDGGVVLSIESMKKFNRLLTVSPSECPEEERGIWRMSEDLLLAHCLRYEGVLAENAEDEEGKNLFNTKTIGMFIKEAITDYPKDIVEGCCSDMAITFSRLTPDEMHVMMYGVYRLRAFGHFFNDALVFLPPNGSDND</sequence>
<accession>A0A8J6G729</accession>
<protein>
    <recommendedName>
        <fullName evidence="9">C1GALT1-specific chaperone 1</fullName>
    </recommendedName>
</protein>
<keyword evidence="4" id="KW-0735">Signal-anchor</keyword>
<evidence type="ECO:0000256" key="3">
    <source>
        <dbReference type="ARBA" id="ARBA00022692"/>
    </source>
</evidence>
<evidence type="ECO:0000256" key="6">
    <source>
        <dbReference type="ARBA" id="ARBA00023136"/>
    </source>
</evidence>
<dbReference type="Gene3D" id="3.90.550.50">
    <property type="match status" value="1"/>
</dbReference>
<comment type="caution">
    <text evidence="11">The sequence shown here is derived from an EMBL/GenBank/DDBJ whole genome shotgun (WGS) entry which is preliminary data.</text>
</comment>
<dbReference type="GO" id="GO:0006493">
    <property type="term" value="P:protein O-linked glycosylation"/>
    <property type="evidence" value="ECO:0007669"/>
    <property type="project" value="UniProtKB-ARBA"/>
</dbReference>
<dbReference type="InterPro" id="IPR026050">
    <property type="entry name" value="C1GALT1/C1GALT1_chp1"/>
</dbReference>
<keyword evidence="3 10" id="KW-0812">Transmembrane</keyword>
<reference evidence="11" key="1">
    <citation type="submission" date="2020-03" db="EMBL/GenBank/DDBJ databases">
        <title>Studies in the Genomics of Life Span.</title>
        <authorList>
            <person name="Glass D."/>
        </authorList>
    </citation>
    <scope>NUCLEOTIDE SEQUENCE</scope>
    <source>
        <strain evidence="11">LTLLF</strain>
        <tissue evidence="11">Muscle</tissue>
    </source>
</reference>
<comment type="similarity">
    <text evidence="2">Belongs to the glycosyltransferase 31 family. Beta3-Gal-T subfamily.</text>
</comment>
<evidence type="ECO:0000256" key="7">
    <source>
        <dbReference type="ARBA" id="ARBA00055758"/>
    </source>
</evidence>
<dbReference type="Proteomes" id="UP000710432">
    <property type="component" value="Unassembled WGS sequence"/>
</dbReference>
<evidence type="ECO:0000256" key="1">
    <source>
        <dbReference type="ARBA" id="ARBA00004606"/>
    </source>
</evidence>
<gene>
    <name evidence="11" type="ORF">LTLLF_175185</name>
</gene>
<evidence type="ECO:0000256" key="2">
    <source>
        <dbReference type="ARBA" id="ARBA00006462"/>
    </source>
</evidence>
<evidence type="ECO:0000256" key="4">
    <source>
        <dbReference type="ARBA" id="ARBA00022968"/>
    </source>
</evidence>
<dbReference type="GO" id="GO:0016020">
    <property type="term" value="C:membrane"/>
    <property type="evidence" value="ECO:0007669"/>
    <property type="project" value="UniProtKB-SubCell"/>
</dbReference>
<name>A0A8J6G729_MICOH</name>